<protein>
    <recommendedName>
        <fullName evidence="5">Mce-associated membrane protein</fullName>
    </recommendedName>
</protein>
<evidence type="ECO:0000256" key="2">
    <source>
        <dbReference type="ARBA" id="ARBA00023136"/>
    </source>
</evidence>
<evidence type="ECO:0000313" key="3">
    <source>
        <dbReference type="EMBL" id="MBC6468579.1"/>
    </source>
</evidence>
<keyword evidence="2" id="KW-0472">Membrane</keyword>
<evidence type="ECO:0000313" key="4">
    <source>
        <dbReference type="Proteomes" id="UP000805614"/>
    </source>
</evidence>
<accession>A0ABR7LUW8</accession>
<dbReference type="Proteomes" id="UP000805614">
    <property type="component" value="Unassembled WGS sequence"/>
</dbReference>
<gene>
    <name evidence="3" type="ORF">HKK74_24225</name>
</gene>
<dbReference type="PANTHER" id="PTHR37042">
    <property type="entry name" value="OUTER MEMBRANE PROTEIN RV1973"/>
    <property type="match status" value="1"/>
</dbReference>
<comment type="subcellular location">
    <subcellularLocation>
        <location evidence="1">Membrane</location>
    </subcellularLocation>
</comment>
<proteinExistence type="predicted"/>
<organism evidence="3 4">
    <name type="scientific">Actinomadura alba</name>
    <dbReference type="NCBI Taxonomy" id="406431"/>
    <lineage>
        <taxon>Bacteria</taxon>
        <taxon>Bacillati</taxon>
        <taxon>Actinomycetota</taxon>
        <taxon>Actinomycetes</taxon>
        <taxon>Streptosporangiales</taxon>
        <taxon>Thermomonosporaceae</taxon>
        <taxon>Actinomadura</taxon>
    </lineage>
</organism>
<evidence type="ECO:0000256" key="1">
    <source>
        <dbReference type="ARBA" id="ARBA00004370"/>
    </source>
</evidence>
<dbReference type="PANTHER" id="PTHR37042:SF4">
    <property type="entry name" value="OUTER MEMBRANE PROTEIN RV1973"/>
    <property type="match status" value="1"/>
</dbReference>
<dbReference type="EMBL" id="JABVEC010000019">
    <property type="protein sequence ID" value="MBC6468579.1"/>
    <property type="molecule type" value="Genomic_DNA"/>
</dbReference>
<reference evidence="3 4" key="1">
    <citation type="submission" date="2020-06" db="EMBL/GenBank/DDBJ databases">
        <title>Actinomadura xiongansis sp. nov., isolated from soil of Baiyangdian.</title>
        <authorList>
            <person name="Zhang X."/>
        </authorList>
    </citation>
    <scope>NUCLEOTIDE SEQUENCE [LARGE SCALE GENOMIC DNA]</scope>
    <source>
        <strain evidence="3 4">HBUM206468</strain>
    </source>
</reference>
<evidence type="ECO:0008006" key="5">
    <source>
        <dbReference type="Google" id="ProtNLM"/>
    </source>
</evidence>
<name>A0ABR7LUW8_9ACTN</name>
<keyword evidence="4" id="KW-1185">Reference proteome</keyword>
<sequence length="172" mass="18241">MRQVRGPLRQVRGPLVIALALTLLGGAGMVRAEQLRGSPSAANRALVDTDATARVGGDVSDALTKIFTYSHENTAATERAARDLLAGNAYRQYSALFSQVKRQAPAQRLTVTTSVARVGVTRLSGGTARLLVFMDQRITRGGGNGASVAAAQLSVTARLQDGHWRIVDIRSS</sequence>
<comment type="caution">
    <text evidence="3">The sequence shown here is derived from an EMBL/GenBank/DDBJ whole genome shotgun (WGS) entry which is preliminary data.</text>
</comment>